<keyword evidence="3" id="KW-1185">Reference proteome</keyword>
<proteinExistence type="predicted"/>
<evidence type="ECO:0000256" key="1">
    <source>
        <dbReference type="SAM" id="MobiDB-lite"/>
    </source>
</evidence>
<dbReference type="EMBL" id="AP018786">
    <property type="protein sequence ID" value="BBF22822.1"/>
    <property type="molecule type" value="Genomic_DNA"/>
</dbReference>
<evidence type="ECO:0000313" key="3">
    <source>
        <dbReference type="Proteomes" id="UP000271003"/>
    </source>
</evidence>
<dbReference type="KEGG" id="sutt:SUTMEG_07130"/>
<dbReference type="AlphaFoldDB" id="A0A2Z6I916"/>
<protein>
    <submittedName>
        <fullName evidence="2">Uncharacterized protein</fullName>
    </submittedName>
</protein>
<name>A0A2Z6I916_9BURK</name>
<accession>A0A2Z6I916</accession>
<organism evidence="2 3">
    <name type="scientific">Sutterella megalosphaeroides</name>
    <dbReference type="NCBI Taxonomy" id="2494234"/>
    <lineage>
        <taxon>Bacteria</taxon>
        <taxon>Pseudomonadati</taxon>
        <taxon>Pseudomonadota</taxon>
        <taxon>Betaproteobacteria</taxon>
        <taxon>Burkholderiales</taxon>
        <taxon>Sutterellaceae</taxon>
        <taxon>Sutterella</taxon>
    </lineage>
</organism>
<reference evidence="2 3" key="1">
    <citation type="journal article" date="2018" name="Int. J. Syst. Evol. Microbiol.">
        <title>Mesosutterella multiformis gen. nov., sp. nov., a member of the family Sutterellaceae and Sutterella megalosphaeroides sp. nov., isolated from human faeces.</title>
        <authorList>
            <person name="Sakamoto M."/>
            <person name="Ikeyama N."/>
            <person name="Kunihiro T."/>
            <person name="Iino T."/>
            <person name="Yuki M."/>
            <person name="Ohkuma M."/>
        </authorList>
    </citation>
    <scope>NUCLEOTIDE SEQUENCE [LARGE SCALE GENOMIC DNA]</scope>
    <source>
        <strain evidence="2 3">6FBBBH3</strain>
    </source>
</reference>
<gene>
    <name evidence="2" type="ORF">SUTMEG_07130</name>
</gene>
<feature type="compositionally biased region" description="Basic and acidic residues" evidence="1">
    <location>
        <begin position="31"/>
        <end position="51"/>
    </location>
</feature>
<feature type="region of interest" description="Disordered" evidence="1">
    <location>
        <begin position="31"/>
        <end position="73"/>
    </location>
</feature>
<dbReference type="Proteomes" id="UP000271003">
    <property type="component" value="Chromosome"/>
</dbReference>
<sequence length="73" mass="7831">MTVPDVFAPDGQKLAVAKERSGAVFLRGVESEKKGVRRSHEGSRKRPHEADAQLSNSKSGARTGLPQGSFIIV</sequence>
<evidence type="ECO:0000313" key="2">
    <source>
        <dbReference type="EMBL" id="BBF22822.1"/>
    </source>
</evidence>